<dbReference type="InterPro" id="IPR012990">
    <property type="entry name" value="Beta-sandwich_Sec23_24"/>
</dbReference>
<evidence type="ECO:0000259" key="5">
    <source>
        <dbReference type="Pfam" id="PF04810"/>
    </source>
</evidence>
<keyword evidence="3" id="KW-0653">Protein transport</keyword>
<protein>
    <submittedName>
        <fullName evidence="9">Uncharacterized protein</fullName>
    </submittedName>
</protein>
<dbReference type="InterPro" id="IPR006895">
    <property type="entry name" value="Znf_Sec23_Sec24"/>
</dbReference>
<dbReference type="Gene3D" id="1.20.120.730">
    <property type="entry name" value="Sec23/Sec24 helical domain"/>
    <property type="match status" value="1"/>
</dbReference>
<keyword evidence="10" id="KW-1185">Reference proteome</keyword>
<dbReference type="InterPro" id="IPR050550">
    <property type="entry name" value="SEC23_SEC24_subfamily"/>
</dbReference>
<dbReference type="Pfam" id="PF04810">
    <property type="entry name" value="zf-Sec23_Sec24"/>
    <property type="match status" value="1"/>
</dbReference>
<feature type="domain" description="Sec23/Sec24 beta-sandwich" evidence="8">
    <location>
        <begin position="500"/>
        <end position="585"/>
    </location>
</feature>
<feature type="domain" description="Sec23/Sec24 trunk" evidence="6">
    <location>
        <begin position="230"/>
        <end position="490"/>
    </location>
</feature>
<dbReference type="InterPro" id="IPR036174">
    <property type="entry name" value="Znf_Sec23_Sec24_sf"/>
</dbReference>
<feature type="compositionally biased region" description="Low complexity" evidence="4">
    <location>
        <begin position="27"/>
        <end position="39"/>
    </location>
</feature>
<dbReference type="SUPFAM" id="SSF81811">
    <property type="entry name" value="Helical domain of Sec23/24"/>
    <property type="match status" value="1"/>
</dbReference>
<dbReference type="Pfam" id="PF04811">
    <property type="entry name" value="Sec23_trunk"/>
    <property type="match status" value="1"/>
</dbReference>
<evidence type="ECO:0000313" key="9">
    <source>
        <dbReference type="EMBL" id="KAK2952564.1"/>
    </source>
</evidence>
<dbReference type="InterPro" id="IPR006896">
    <property type="entry name" value="Sec23/24_trunk_dom"/>
</dbReference>
<sequence length="872" mass="96396">MQSLDSFWNQLDQSSGQGLPPQPIPQQPQYQQPQFTTPPHMTAEISQPGNFGQPQPRAQPSSMDPTDTLSSLDAMNLPISTRTITKTSVLMPYVFSDEAQSTPRFVRPTSQYIPYKNDVHKDSGFPFAITTQPFAKLDVNEKPIPIVVPNGEPIRCRRCLAYMSPNAIFSGGGRSYNCPICGVKNEVDDAYFCQLDATGKRLDSNQRPELSSGTIDLTAPPAMFSGTAHAPTLVFAVDVTPSALRSGFTQAACDAIQLSVKRLIEEGTADLNLAHVSIIAFSSVIVFFDINSDGRGYSVNIVPDAADVCAPSSGISLPTLAVAGTTLIKIASQIPKLFSVGPSSGSGDMDFDFAAEMIQTLVLPQFTTDDSALCSVLLSGADMMEHSGGKLIVFTVHPPSMNIGVQPAQEPQTLTNRLAGTQPKSQPVFPQIVQECVKNSVSVDFFIGGNNDCSTDTLTNLCQNTFGRIYLYPHFLPQSSGDPFSIAQDLFALLSANWYFGCTVKVRVSEGIEVKSAVGLTHVAGSSSDEITIPAISEHTSLTFELGYYENISAQQKNAYIQIAVLYTNARKERFVRIHNLTLTLTTHPEHIFNSADVASVVMFSSRRIIENISKQPPETIRNNVFDDMCKWVSYYRKKCAHGQDNIFPLHLKEYPSYLLALLKSPLLRPPSILPQERSLFAQFIRIASPSQLLLSLYPRVYRIDNADLVNEHRALRTTWATFSRDGAFLIDDGEAVRIWFGDSVDQNILLSFAQVCCTEQFASDINSLFDPLKMKRVPVFTSEELQSVSEPVRSTLLLINRLNSFPGSVPRSPEFVHQTHNQPLPQHPSPQHFQTQLRYTRMKDEMTEDQTYDQPASAMFIEKIRRTVTGQ</sequence>
<feature type="domain" description="Sec23/Sec24 helical" evidence="7">
    <location>
        <begin position="597"/>
        <end position="694"/>
    </location>
</feature>
<evidence type="ECO:0000259" key="6">
    <source>
        <dbReference type="Pfam" id="PF04811"/>
    </source>
</evidence>
<dbReference type="Proteomes" id="UP001281761">
    <property type="component" value="Unassembled WGS sequence"/>
</dbReference>
<feature type="compositionally biased region" description="Polar residues" evidence="4">
    <location>
        <begin position="44"/>
        <end position="71"/>
    </location>
</feature>
<feature type="region of interest" description="Disordered" evidence="4">
    <location>
        <begin position="1"/>
        <end position="71"/>
    </location>
</feature>
<proteinExistence type="inferred from homology"/>
<organism evidence="9 10">
    <name type="scientific">Blattamonas nauphoetae</name>
    <dbReference type="NCBI Taxonomy" id="2049346"/>
    <lineage>
        <taxon>Eukaryota</taxon>
        <taxon>Metamonada</taxon>
        <taxon>Preaxostyla</taxon>
        <taxon>Oxymonadida</taxon>
        <taxon>Blattamonas</taxon>
    </lineage>
</organism>
<dbReference type="InterPro" id="IPR036465">
    <property type="entry name" value="vWFA_dom_sf"/>
</dbReference>
<reference evidence="9 10" key="1">
    <citation type="journal article" date="2022" name="bioRxiv">
        <title>Genomics of Preaxostyla Flagellates Illuminates Evolutionary Transitions and the Path Towards Mitochondrial Loss.</title>
        <authorList>
            <person name="Novak L.V.F."/>
            <person name="Treitli S.C."/>
            <person name="Pyrih J."/>
            <person name="Halakuc P."/>
            <person name="Pipaliya S.V."/>
            <person name="Vacek V."/>
            <person name="Brzon O."/>
            <person name="Soukal P."/>
            <person name="Eme L."/>
            <person name="Dacks J.B."/>
            <person name="Karnkowska A."/>
            <person name="Elias M."/>
            <person name="Hampl V."/>
        </authorList>
    </citation>
    <scope>NUCLEOTIDE SEQUENCE [LARGE SCALE GENOMIC DNA]</scope>
    <source>
        <strain evidence="9">NAU3</strain>
        <tissue evidence="9">Gut</tissue>
    </source>
</reference>
<dbReference type="PANTHER" id="PTHR13803">
    <property type="entry name" value="SEC24-RELATED PROTEIN"/>
    <property type="match status" value="1"/>
</dbReference>
<gene>
    <name evidence="9" type="ORF">BLNAU_12530</name>
</gene>
<dbReference type="Gene3D" id="3.40.20.10">
    <property type="entry name" value="Severin"/>
    <property type="match status" value="1"/>
</dbReference>
<dbReference type="SUPFAM" id="SSF82754">
    <property type="entry name" value="C-terminal, gelsolin-like domain of Sec23/24"/>
    <property type="match status" value="1"/>
</dbReference>
<evidence type="ECO:0000256" key="3">
    <source>
        <dbReference type="ARBA" id="ARBA00022927"/>
    </source>
</evidence>
<evidence type="ECO:0000256" key="4">
    <source>
        <dbReference type="SAM" id="MobiDB-lite"/>
    </source>
</evidence>
<evidence type="ECO:0000256" key="1">
    <source>
        <dbReference type="ARBA" id="ARBA00008334"/>
    </source>
</evidence>
<dbReference type="EMBL" id="JARBJD010000102">
    <property type="protein sequence ID" value="KAK2952564.1"/>
    <property type="molecule type" value="Genomic_DNA"/>
</dbReference>
<comment type="similarity">
    <text evidence="1">Belongs to the SEC23/SEC24 family. SEC24 subfamily.</text>
</comment>
<dbReference type="Gene3D" id="3.40.50.410">
    <property type="entry name" value="von Willebrand factor, type A domain"/>
    <property type="match status" value="1"/>
</dbReference>
<dbReference type="Gene3D" id="2.30.30.380">
    <property type="entry name" value="Zn-finger domain of Sec23/24"/>
    <property type="match status" value="1"/>
</dbReference>
<dbReference type="InterPro" id="IPR029006">
    <property type="entry name" value="ADF-H/Gelsolin-like_dom_sf"/>
</dbReference>
<feature type="domain" description="Zinc finger Sec23/Sec24-type" evidence="5">
    <location>
        <begin position="153"/>
        <end position="191"/>
    </location>
</feature>
<name>A0ABQ9XLE0_9EUKA</name>
<dbReference type="SUPFAM" id="SSF82919">
    <property type="entry name" value="Zn-finger domain of Sec23/24"/>
    <property type="match status" value="1"/>
</dbReference>
<dbReference type="SUPFAM" id="SSF53300">
    <property type="entry name" value="vWA-like"/>
    <property type="match status" value="1"/>
</dbReference>
<evidence type="ECO:0000313" key="10">
    <source>
        <dbReference type="Proteomes" id="UP001281761"/>
    </source>
</evidence>
<evidence type="ECO:0000256" key="2">
    <source>
        <dbReference type="ARBA" id="ARBA00022448"/>
    </source>
</evidence>
<dbReference type="SUPFAM" id="SSF81995">
    <property type="entry name" value="beta-sandwich domain of Sec23/24"/>
    <property type="match status" value="1"/>
</dbReference>
<accession>A0ABQ9XLE0</accession>
<keyword evidence="2" id="KW-0813">Transport</keyword>
<evidence type="ECO:0000259" key="7">
    <source>
        <dbReference type="Pfam" id="PF04815"/>
    </source>
</evidence>
<dbReference type="InterPro" id="IPR036180">
    <property type="entry name" value="Gelsolin-like_dom_sf"/>
</dbReference>
<dbReference type="Pfam" id="PF04815">
    <property type="entry name" value="Sec23_helical"/>
    <property type="match status" value="1"/>
</dbReference>
<comment type="caution">
    <text evidence="9">The sequence shown here is derived from an EMBL/GenBank/DDBJ whole genome shotgun (WGS) entry which is preliminary data.</text>
</comment>
<dbReference type="Gene3D" id="2.60.40.1670">
    <property type="entry name" value="beta-sandwich domain of Sec23/24"/>
    <property type="match status" value="1"/>
</dbReference>
<dbReference type="Pfam" id="PF08033">
    <property type="entry name" value="Sec23_BS"/>
    <property type="match status" value="1"/>
</dbReference>
<feature type="compositionally biased region" description="Polar residues" evidence="4">
    <location>
        <begin position="1"/>
        <end position="16"/>
    </location>
</feature>
<dbReference type="InterPro" id="IPR036175">
    <property type="entry name" value="Sec23/24_helical_dom_sf"/>
</dbReference>
<dbReference type="InterPro" id="IPR006900">
    <property type="entry name" value="Sec23/24_helical_dom"/>
</dbReference>
<evidence type="ECO:0000259" key="8">
    <source>
        <dbReference type="Pfam" id="PF08033"/>
    </source>
</evidence>